<dbReference type="RefSeq" id="WP_242163809.1">
    <property type="nucleotide sequence ID" value="NZ_JAJMLW010000001.1"/>
</dbReference>
<dbReference type="SUPFAM" id="SSF48695">
    <property type="entry name" value="Multiheme cytochromes"/>
    <property type="match status" value="1"/>
</dbReference>
<dbReference type="PROSITE" id="PS51257">
    <property type="entry name" value="PROKAR_LIPOPROTEIN"/>
    <property type="match status" value="1"/>
</dbReference>
<gene>
    <name evidence="2" type="ORF">LPT13_04145</name>
</gene>
<reference evidence="2" key="1">
    <citation type="submission" date="2021-11" db="EMBL/GenBank/DDBJ databases">
        <title>A Novel Adlercreutzia Species, isolated from a Allomyrina dichotoma larva feces.</title>
        <authorList>
            <person name="Suh M.K."/>
        </authorList>
    </citation>
    <scope>NUCLEOTIDE SEQUENCE</scope>
    <source>
        <strain evidence="2">JBNU-10</strain>
    </source>
</reference>
<dbReference type="Proteomes" id="UP001430755">
    <property type="component" value="Unassembled WGS sequence"/>
</dbReference>
<sequence length="111" mass="10888">MKRRIIIGAAGALLALSLAGVAGCAAPAGLGGAGDAARAAGEPALMPASHEGRFQELGAPGCYGCHGAGKDADSLLAQAPALPADHYVDGDPATREVFGPRGECITCHPQG</sequence>
<evidence type="ECO:0000313" key="3">
    <source>
        <dbReference type="Proteomes" id="UP001430755"/>
    </source>
</evidence>
<evidence type="ECO:0008006" key="4">
    <source>
        <dbReference type="Google" id="ProtNLM"/>
    </source>
</evidence>
<evidence type="ECO:0000256" key="1">
    <source>
        <dbReference type="SAM" id="SignalP"/>
    </source>
</evidence>
<keyword evidence="3" id="KW-1185">Reference proteome</keyword>
<comment type="caution">
    <text evidence="2">The sequence shown here is derived from an EMBL/GenBank/DDBJ whole genome shotgun (WGS) entry which is preliminary data.</text>
</comment>
<organism evidence="2 3">
    <name type="scientific">Adlercreutzia faecimuris</name>
    <dbReference type="NCBI Taxonomy" id="2897341"/>
    <lineage>
        <taxon>Bacteria</taxon>
        <taxon>Bacillati</taxon>
        <taxon>Actinomycetota</taxon>
        <taxon>Coriobacteriia</taxon>
        <taxon>Eggerthellales</taxon>
        <taxon>Eggerthellaceae</taxon>
        <taxon>Adlercreutzia</taxon>
    </lineage>
</organism>
<accession>A0ABS9WF98</accession>
<keyword evidence="1" id="KW-0732">Signal</keyword>
<proteinExistence type="predicted"/>
<dbReference type="EMBL" id="JAJMLW010000001">
    <property type="protein sequence ID" value="MCI2241544.1"/>
    <property type="molecule type" value="Genomic_DNA"/>
</dbReference>
<protein>
    <recommendedName>
        <fullName evidence="4">Diheme cytochrome c NapB</fullName>
    </recommendedName>
</protein>
<feature type="signal peptide" evidence="1">
    <location>
        <begin position="1"/>
        <end position="24"/>
    </location>
</feature>
<evidence type="ECO:0000313" key="2">
    <source>
        <dbReference type="EMBL" id="MCI2241544.1"/>
    </source>
</evidence>
<dbReference type="InterPro" id="IPR036280">
    <property type="entry name" value="Multihaem_cyt_sf"/>
</dbReference>
<name>A0ABS9WF98_9ACTN</name>
<feature type="chain" id="PRO_5045366040" description="Diheme cytochrome c NapB" evidence="1">
    <location>
        <begin position="25"/>
        <end position="111"/>
    </location>
</feature>